<keyword evidence="2" id="KW-1185">Reference proteome</keyword>
<dbReference type="Proteomes" id="UP001341840">
    <property type="component" value="Unassembled WGS sequence"/>
</dbReference>
<evidence type="ECO:0000313" key="2">
    <source>
        <dbReference type="Proteomes" id="UP001341840"/>
    </source>
</evidence>
<name>A0ABU6WGQ3_9FABA</name>
<reference evidence="1 2" key="1">
    <citation type="journal article" date="2023" name="Plants (Basel)">
        <title>Bridging the Gap: Combining Genomics and Transcriptomics Approaches to Understand Stylosanthes scabra, an Orphan Legume from the Brazilian Caatinga.</title>
        <authorList>
            <person name="Ferreira-Neto J.R.C."/>
            <person name="da Silva M.D."/>
            <person name="Binneck E."/>
            <person name="de Melo N.F."/>
            <person name="da Silva R.H."/>
            <person name="de Melo A.L.T.M."/>
            <person name="Pandolfi V."/>
            <person name="Bustamante F.O."/>
            <person name="Brasileiro-Vidal A.C."/>
            <person name="Benko-Iseppon A.M."/>
        </authorList>
    </citation>
    <scope>NUCLEOTIDE SEQUENCE [LARGE SCALE GENOMIC DNA]</scope>
    <source>
        <tissue evidence="1">Leaves</tissue>
    </source>
</reference>
<dbReference type="EMBL" id="JASCZI010181543">
    <property type="protein sequence ID" value="MED6184407.1"/>
    <property type="molecule type" value="Genomic_DNA"/>
</dbReference>
<comment type="caution">
    <text evidence="1">The sequence shown here is derived from an EMBL/GenBank/DDBJ whole genome shotgun (WGS) entry which is preliminary data.</text>
</comment>
<proteinExistence type="predicted"/>
<gene>
    <name evidence="1" type="ORF">PIB30_047223</name>
</gene>
<organism evidence="1 2">
    <name type="scientific">Stylosanthes scabra</name>
    <dbReference type="NCBI Taxonomy" id="79078"/>
    <lineage>
        <taxon>Eukaryota</taxon>
        <taxon>Viridiplantae</taxon>
        <taxon>Streptophyta</taxon>
        <taxon>Embryophyta</taxon>
        <taxon>Tracheophyta</taxon>
        <taxon>Spermatophyta</taxon>
        <taxon>Magnoliopsida</taxon>
        <taxon>eudicotyledons</taxon>
        <taxon>Gunneridae</taxon>
        <taxon>Pentapetalae</taxon>
        <taxon>rosids</taxon>
        <taxon>fabids</taxon>
        <taxon>Fabales</taxon>
        <taxon>Fabaceae</taxon>
        <taxon>Papilionoideae</taxon>
        <taxon>50 kb inversion clade</taxon>
        <taxon>dalbergioids sensu lato</taxon>
        <taxon>Dalbergieae</taxon>
        <taxon>Pterocarpus clade</taxon>
        <taxon>Stylosanthes</taxon>
    </lineage>
</organism>
<sequence length="190" mass="21620">MGLCCCGDGDGMRGGPAEARRYGGMVSEGDGRKGDKLRDRFISDPLATLGNVYKPMPRKVMPNLLNHGAWGRREGKDTLTLNVSKAFEVGDTRVLRVDLRYLAPKVQRPLVGIRAKLRWSSDWGRWEDKDTLTLNVSRVFERVDLRYLASKVRRLLAGIRAELRWSSDWGRREGNDTLTLNVSRVFEIRE</sequence>
<protein>
    <submittedName>
        <fullName evidence="1">Uncharacterized protein</fullName>
    </submittedName>
</protein>
<accession>A0ABU6WGQ3</accession>
<evidence type="ECO:0000313" key="1">
    <source>
        <dbReference type="EMBL" id="MED6184407.1"/>
    </source>
</evidence>